<evidence type="ECO:0000313" key="1">
    <source>
        <dbReference type="EMBL" id="GBF98112.1"/>
    </source>
</evidence>
<protein>
    <submittedName>
        <fullName evidence="1">Uncharacterized protein</fullName>
    </submittedName>
</protein>
<proteinExistence type="predicted"/>
<gene>
    <name evidence="1" type="ORF">Rsub_10858</name>
</gene>
<dbReference type="EMBL" id="BDRX01000116">
    <property type="protein sequence ID" value="GBF98112.1"/>
    <property type="molecule type" value="Genomic_DNA"/>
</dbReference>
<organism evidence="1 2">
    <name type="scientific">Raphidocelis subcapitata</name>
    <dbReference type="NCBI Taxonomy" id="307507"/>
    <lineage>
        <taxon>Eukaryota</taxon>
        <taxon>Viridiplantae</taxon>
        <taxon>Chlorophyta</taxon>
        <taxon>core chlorophytes</taxon>
        <taxon>Chlorophyceae</taxon>
        <taxon>CS clade</taxon>
        <taxon>Sphaeropleales</taxon>
        <taxon>Selenastraceae</taxon>
        <taxon>Raphidocelis</taxon>
    </lineage>
</organism>
<dbReference type="OrthoDB" id="10331891at2759"/>
<accession>A0A2V0PGH4</accession>
<dbReference type="STRING" id="307507.A0A2V0PGH4"/>
<dbReference type="Gene3D" id="4.10.95.10">
    <property type="entry name" value="Cytochrome c oxidase, subunit VIa"/>
    <property type="match status" value="1"/>
</dbReference>
<keyword evidence="2" id="KW-1185">Reference proteome</keyword>
<sequence length="106" mass="11861">MSPLRRLGRLATAVAAQGRAFSAYSVTPNQLAGKTHGSGTADKVGLFVMLPTCAAFVGYDLLYPEEEFEGKIPHYPYLHIRTRERYPWGDDRGPFEHHRFIGGDDH</sequence>
<evidence type="ECO:0000313" key="2">
    <source>
        <dbReference type="Proteomes" id="UP000247498"/>
    </source>
</evidence>
<name>A0A2V0PGH4_9CHLO</name>
<dbReference type="Proteomes" id="UP000247498">
    <property type="component" value="Unassembled WGS sequence"/>
</dbReference>
<dbReference type="AlphaFoldDB" id="A0A2V0PGH4"/>
<comment type="caution">
    <text evidence="1">The sequence shown here is derived from an EMBL/GenBank/DDBJ whole genome shotgun (WGS) entry which is preliminary data.</text>
</comment>
<dbReference type="SUPFAM" id="SSF81411">
    <property type="entry name" value="Mitochondrial cytochrome c oxidase subunit VIa"/>
    <property type="match status" value="1"/>
</dbReference>
<reference evidence="1 2" key="1">
    <citation type="journal article" date="2018" name="Sci. Rep.">
        <title>Raphidocelis subcapitata (=Pseudokirchneriella subcapitata) provides an insight into genome evolution and environmental adaptations in the Sphaeropleales.</title>
        <authorList>
            <person name="Suzuki S."/>
            <person name="Yamaguchi H."/>
            <person name="Nakajima N."/>
            <person name="Kawachi M."/>
        </authorList>
    </citation>
    <scope>NUCLEOTIDE SEQUENCE [LARGE SCALE GENOMIC DNA]</scope>
    <source>
        <strain evidence="1 2">NIES-35</strain>
    </source>
</reference>
<dbReference type="InParanoid" id="A0A2V0PGH4"/>
<dbReference type="InterPro" id="IPR036418">
    <property type="entry name" value="Cyt_c_oxidase_su6a_sf"/>
</dbReference>